<sequence length="60" mass="6555">MSNQTHLADRLVTLSIRVSCCLFSRSELSESCALTHTAVGVEYLTNSAALPFMLLRNGKP</sequence>
<protein>
    <submittedName>
        <fullName evidence="1">Uncharacterized protein</fullName>
    </submittedName>
</protein>
<dbReference type="Proteomes" id="UP000266723">
    <property type="component" value="Unassembled WGS sequence"/>
</dbReference>
<evidence type="ECO:0000313" key="1">
    <source>
        <dbReference type="EMBL" id="KAF3516051.1"/>
    </source>
</evidence>
<proteinExistence type="predicted"/>
<reference evidence="1 2" key="1">
    <citation type="journal article" date="2020" name="BMC Genomics">
        <title>Intraspecific diversification of the crop wild relative Brassica cretica Lam. using demographic model selection.</title>
        <authorList>
            <person name="Kioukis A."/>
            <person name="Michalopoulou V.A."/>
            <person name="Briers L."/>
            <person name="Pirintsos S."/>
            <person name="Studholme D.J."/>
            <person name="Pavlidis P."/>
            <person name="Sarris P.F."/>
        </authorList>
    </citation>
    <scope>NUCLEOTIDE SEQUENCE [LARGE SCALE GENOMIC DNA]</scope>
    <source>
        <strain evidence="2">cv. PFS-1207/04</strain>
    </source>
</reference>
<keyword evidence="2" id="KW-1185">Reference proteome</keyword>
<accession>A0ABQ7APQ9</accession>
<comment type="caution">
    <text evidence="1">The sequence shown here is derived from an EMBL/GenBank/DDBJ whole genome shotgun (WGS) entry which is preliminary data.</text>
</comment>
<dbReference type="EMBL" id="QGKV02001556">
    <property type="protein sequence ID" value="KAF3516051.1"/>
    <property type="molecule type" value="Genomic_DNA"/>
</dbReference>
<organism evidence="1 2">
    <name type="scientific">Brassica cretica</name>
    <name type="common">Mustard</name>
    <dbReference type="NCBI Taxonomy" id="69181"/>
    <lineage>
        <taxon>Eukaryota</taxon>
        <taxon>Viridiplantae</taxon>
        <taxon>Streptophyta</taxon>
        <taxon>Embryophyta</taxon>
        <taxon>Tracheophyta</taxon>
        <taxon>Spermatophyta</taxon>
        <taxon>Magnoliopsida</taxon>
        <taxon>eudicotyledons</taxon>
        <taxon>Gunneridae</taxon>
        <taxon>Pentapetalae</taxon>
        <taxon>rosids</taxon>
        <taxon>malvids</taxon>
        <taxon>Brassicales</taxon>
        <taxon>Brassicaceae</taxon>
        <taxon>Brassiceae</taxon>
        <taxon>Brassica</taxon>
    </lineage>
</organism>
<gene>
    <name evidence="1" type="ORF">DY000_02059135</name>
</gene>
<evidence type="ECO:0000313" key="2">
    <source>
        <dbReference type="Proteomes" id="UP000266723"/>
    </source>
</evidence>
<name>A0ABQ7APQ9_BRACR</name>